<keyword evidence="2" id="KW-1185">Reference proteome</keyword>
<sequence length="189" mass="21870">MIKRIFLFLFPFLFNVGHISIQNHGHSSSSLILHKRRRKEMQRETNGGPLAHFQTLALQNKPTPYSSPPMHRPHHGRTPEAASEAIGLSPLTRFLHHSPESYLHSLSCDELVMFRICISIHPLHTRGLHGVSFEATCYPSAQNIFIHPFSYQIYHLSFRFFVKLEEQITSARSPIFTKIVSNQWPYRIT</sequence>
<evidence type="ECO:0000313" key="2">
    <source>
        <dbReference type="Proteomes" id="UP000006729"/>
    </source>
</evidence>
<reference evidence="1 2" key="1">
    <citation type="journal article" date="2006" name="Science">
        <title>The genome of black cottonwood, Populus trichocarpa (Torr. &amp; Gray).</title>
        <authorList>
            <person name="Tuskan G.A."/>
            <person name="Difazio S."/>
            <person name="Jansson S."/>
            <person name="Bohlmann J."/>
            <person name="Grigoriev I."/>
            <person name="Hellsten U."/>
            <person name="Putnam N."/>
            <person name="Ralph S."/>
            <person name="Rombauts S."/>
            <person name="Salamov A."/>
            <person name="Schein J."/>
            <person name="Sterck L."/>
            <person name="Aerts A."/>
            <person name="Bhalerao R.R."/>
            <person name="Bhalerao R.P."/>
            <person name="Blaudez D."/>
            <person name="Boerjan W."/>
            <person name="Brun A."/>
            <person name="Brunner A."/>
            <person name="Busov V."/>
            <person name="Campbell M."/>
            <person name="Carlson J."/>
            <person name="Chalot M."/>
            <person name="Chapman J."/>
            <person name="Chen G.L."/>
            <person name="Cooper D."/>
            <person name="Coutinho P.M."/>
            <person name="Couturier J."/>
            <person name="Covert S."/>
            <person name="Cronk Q."/>
            <person name="Cunningham R."/>
            <person name="Davis J."/>
            <person name="Degroeve S."/>
            <person name="Dejardin A."/>
            <person name="Depamphilis C."/>
            <person name="Detter J."/>
            <person name="Dirks B."/>
            <person name="Dubchak I."/>
            <person name="Duplessis S."/>
            <person name="Ehlting J."/>
            <person name="Ellis B."/>
            <person name="Gendler K."/>
            <person name="Goodstein D."/>
            <person name="Gribskov M."/>
            <person name="Grimwood J."/>
            <person name="Groover A."/>
            <person name="Gunter L."/>
            <person name="Hamberger B."/>
            <person name="Heinze B."/>
            <person name="Helariutta Y."/>
            <person name="Henrissat B."/>
            <person name="Holligan D."/>
            <person name="Holt R."/>
            <person name="Huang W."/>
            <person name="Islam-Faridi N."/>
            <person name="Jones S."/>
            <person name="Jones-Rhoades M."/>
            <person name="Jorgensen R."/>
            <person name="Joshi C."/>
            <person name="Kangasjarvi J."/>
            <person name="Karlsson J."/>
            <person name="Kelleher C."/>
            <person name="Kirkpatrick R."/>
            <person name="Kirst M."/>
            <person name="Kohler A."/>
            <person name="Kalluri U."/>
            <person name="Larimer F."/>
            <person name="Leebens-Mack J."/>
            <person name="Leple J.C."/>
            <person name="Locascio P."/>
            <person name="Lou Y."/>
            <person name="Lucas S."/>
            <person name="Martin F."/>
            <person name="Montanini B."/>
            <person name="Napoli C."/>
            <person name="Nelson D.R."/>
            <person name="Nelson C."/>
            <person name="Nieminen K."/>
            <person name="Nilsson O."/>
            <person name="Pereda V."/>
            <person name="Peter G."/>
            <person name="Philippe R."/>
            <person name="Pilate G."/>
            <person name="Poliakov A."/>
            <person name="Razumovskaya J."/>
            <person name="Richardson P."/>
            <person name="Rinaldi C."/>
            <person name="Ritland K."/>
            <person name="Rouze P."/>
            <person name="Ryaboy D."/>
            <person name="Schmutz J."/>
            <person name="Schrader J."/>
            <person name="Segerman B."/>
            <person name="Shin H."/>
            <person name="Siddiqui A."/>
            <person name="Sterky F."/>
            <person name="Terry A."/>
            <person name="Tsai C.J."/>
            <person name="Uberbacher E."/>
            <person name="Unneberg P."/>
            <person name="Vahala J."/>
            <person name="Wall K."/>
            <person name="Wessler S."/>
            <person name="Yang G."/>
            <person name="Yin T."/>
            <person name="Douglas C."/>
            <person name="Marra M."/>
            <person name="Sandberg G."/>
            <person name="Van de Peer Y."/>
            <person name="Rokhsar D."/>
        </authorList>
    </citation>
    <scope>NUCLEOTIDE SEQUENCE [LARGE SCALE GENOMIC DNA]</scope>
    <source>
        <strain evidence="2">cv. Nisqually</strain>
    </source>
</reference>
<dbReference type="EMBL" id="CM009300">
    <property type="protein sequence ID" value="KAI9385311.1"/>
    <property type="molecule type" value="Genomic_DNA"/>
</dbReference>
<dbReference type="Proteomes" id="UP000006729">
    <property type="component" value="Chromosome 11"/>
</dbReference>
<gene>
    <name evidence="1" type="ORF">POPTR_011G051712v4</name>
</gene>
<evidence type="ECO:0000313" key="1">
    <source>
        <dbReference type="EMBL" id="KAI9385311.1"/>
    </source>
</evidence>
<protein>
    <submittedName>
        <fullName evidence="1">Uncharacterized protein</fullName>
    </submittedName>
</protein>
<comment type="caution">
    <text evidence="1">The sequence shown here is derived from an EMBL/GenBank/DDBJ whole genome shotgun (WGS) entry which is preliminary data.</text>
</comment>
<organism evidence="1 2">
    <name type="scientific">Populus trichocarpa</name>
    <name type="common">Western balsam poplar</name>
    <name type="synonym">Populus balsamifera subsp. trichocarpa</name>
    <dbReference type="NCBI Taxonomy" id="3694"/>
    <lineage>
        <taxon>Eukaryota</taxon>
        <taxon>Viridiplantae</taxon>
        <taxon>Streptophyta</taxon>
        <taxon>Embryophyta</taxon>
        <taxon>Tracheophyta</taxon>
        <taxon>Spermatophyta</taxon>
        <taxon>Magnoliopsida</taxon>
        <taxon>eudicotyledons</taxon>
        <taxon>Gunneridae</taxon>
        <taxon>Pentapetalae</taxon>
        <taxon>rosids</taxon>
        <taxon>fabids</taxon>
        <taxon>Malpighiales</taxon>
        <taxon>Salicaceae</taxon>
        <taxon>Saliceae</taxon>
        <taxon>Populus</taxon>
    </lineage>
</organism>
<proteinExistence type="predicted"/>
<name>A0ACC0S967_POPTR</name>
<accession>A0ACC0S967</accession>